<accession>A0AAW0WSF6</accession>
<evidence type="ECO:0000256" key="1">
    <source>
        <dbReference type="SAM" id="MobiDB-lite"/>
    </source>
</evidence>
<comment type="caution">
    <text evidence="2">The sequence shown here is derived from an EMBL/GenBank/DDBJ whole genome shotgun (WGS) entry which is preliminary data.</text>
</comment>
<evidence type="ECO:0000313" key="3">
    <source>
        <dbReference type="Proteomes" id="UP001445076"/>
    </source>
</evidence>
<feature type="non-terminal residue" evidence="2">
    <location>
        <position position="1"/>
    </location>
</feature>
<name>A0AAW0WSF6_CHEQU</name>
<dbReference type="AlphaFoldDB" id="A0AAW0WSF6"/>
<dbReference type="EMBL" id="JARKIK010000065">
    <property type="protein sequence ID" value="KAK8730328.1"/>
    <property type="molecule type" value="Genomic_DNA"/>
</dbReference>
<proteinExistence type="predicted"/>
<gene>
    <name evidence="2" type="ORF">OTU49_008221</name>
</gene>
<keyword evidence="3" id="KW-1185">Reference proteome</keyword>
<protein>
    <submittedName>
        <fullName evidence="2">Uncharacterized protein</fullName>
    </submittedName>
</protein>
<organism evidence="2 3">
    <name type="scientific">Cherax quadricarinatus</name>
    <name type="common">Australian red claw crayfish</name>
    <dbReference type="NCBI Taxonomy" id="27406"/>
    <lineage>
        <taxon>Eukaryota</taxon>
        <taxon>Metazoa</taxon>
        <taxon>Ecdysozoa</taxon>
        <taxon>Arthropoda</taxon>
        <taxon>Crustacea</taxon>
        <taxon>Multicrustacea</taxon>
        <taxon>Malacostraca</taxon>
        <taxon>Eumalacostraca</taxon>
        <taxon>Eucarida</taxon>
        <taxon>Decapoda</taxon>
        <taxon>Pleocyemata</taxon>
        <taxon>Astacidea</taxon>
        <taxon>Parastacoidea</taxon>
        <taxon>Parastacidae</taxon>
        <taxon>Cherax</taxon>
    </lineage>
</organism>
<reference evidence="2 3" key="1">
    <citation type="journal article" date="2024" name="BMC Genomics">
        <title>Genome assembly of redclaw crayfish (Cherax quadricarinatus) provides insights into its immune adaptation and hypoxia tolerance.</title>
        <authorList>
            <person name="Liu Z."/>
            <person name="Zheng J."/>
            <person name="Li H."/>
            <person name="Fang K."/>
            <person name="Wang S."/>
            <person name="He J."/>
            <person name="Zhou D."/>
            <person name="Weng S."/>
            <person name="Chi M."/>
            <person name="Gu Z."/>
            <person name="He J."/>
            <person name="Li F."/>
            <person name="Wang M."/>
        </authorList>
    </citation>
    <scope>NUCLEOTIDE SEQUENCE [LARGE SCALE GENOMIC DNA]</scope>
    <source>
        <strain evidence="2">ZL_2023a</strain>
    </source>
</reference>
<feature type="region of interest" description="Disordered" evidence="1">
    <location>
        <begin position="292"/>
        <end position="325"/>
    </location>
</feature>
<sequence>LLAAAAVFITCRHCSRGTGLTSDLVVGQELEVKGECSELMTGHKNELIDSHELNETDPFLGTSECSTGTASTPASTGGGAVFTIPAHIPPPPQYCSASCNDLSPTQHALQHTSGPQYTVSCSSSSQHTLPRSSESLHSLHNSPVIQHTFRRSSTLHHCLQRSSSLDYDAGHTVGSQHCLARASPPPIKHHGIPATFSFQHPTHAQIIYTTGTDAALQRPPETPQVHQPAAIHYVQPHPGVGGDTPPSIATTYMSAPTATLHTSHHVGLGTIQSQLGEGAHLQMTLALQGSTEYRGEPSNINSSPKNRSRHVTWTGGTVHGAESAV</sequence>
<evidence type="ECO:0000313" key="2">
    <source>
        <dbReference type="EMBL" id="KAK8730328.1"/>
    </source>
</evidence>
<feature type="region of interest" description="Disordered" evidence="1">
    <location>
        <begin position="106"/>
        <end position="135"/>
    </location>
</feature>
<dbReference type="Proteomes" id="UP001445076">
    <property type="component" value="Unassembled WGS sequence"/>
</dbReference>